<evidence type="ECO:0000256" key="6">
    <source>
        <dbReference type="ARBA" id="ARBA00023125"/>
    </source>
</evidence>
<dbReference type="SUPFAM" id="SSF52172">
    <property type="entry name" value="CheY-like"/>
    <property type="match status" value="1"/>
</dbReference>
<evidence type="ECO:0000313" key="11">
    <source>
        <dbReference type="EMBL" id="RED85472.1"/>
    </source>
</evidence>
<dbReference type="InterPro" id="IPR020449">
    <property type="entry name" value="Tscrpt_reg_AraC-type_HTH"/>
</dbReference>
<keyword evidence="2" id="KW-0963">Cytoplasm</keyword>
<dbReference type="GO" id="GO:0043565">
    <property type="term" value="F:sequence-specific DNA binding"/>
    <property type="evidence" value="ECO:0007669"/>
    <property type="project" value="InterPro"/>
</dbReference>
<accession>A0A3D9KH36</accession>
<evidence type="ECO:0000313" key="12">
    <source>
        <dbReference type="Proteomes" id="UP000256977"/>
    </source>
</evidence>
<dbReference type="EMBL" id="QRDZ01000004">
    <property type="protein sequence ID" value="RED85472.1"/>
    <property type="molecule type" value="Genomic_DNA"/>
</dbReference>
<dbReference type="InterPro" id="IPR009057">
    <property type="entry name" value="Homeodomain-like_sf"/>
</dbReference>
<keyword evidence="5" id="KW-0805">Transcription regulation</keyword>
<evidence type="ECO:0000259" key="10">
    <source>
        <dbReference type="PROSITE" id="PS50110"/>
    </source>
</evidence>
<evidence type="ECO:0000256" key="1">
    <source>
        <dbReference type="ARBA" id="ARBA00004496"/>
    </source>
</evidence>
<dbReference type="AlphaFoldDB" id="A0A3D9KH36"/>
<feature type="domain" description="HTH araC/xylS-type" evidence="9">
    <location>
        <begin position="423"/>
        <end position="520"/>
    </location>
</feature>
<keyword evidence="6" id="KW-0238">DNA-binding</keyword>
<dbReference type="Pfam" id="PF00072">
    <property type="entry name" value="Response_reg"/>
    <property type="match status" value="1"/>
</dbReference>
<dbReference type="PANTHER" id="PTHR42713:SF3">
    <property type="entry name" value="TRANSCRIPTIONAL REGULATORY PROTEIN HPTR"/>
    <property type="match status" value="1"/>
</dbReference>
<sequence length="523" mass="59893">MVKLLIVDDEVKTRQTLYRYVPWFDLGIVDVEQAEDGLQALQKSVAFVPDIVLTDVRMPRMNGIELAKELRAVLPRCKIIFLSAYSDLEYLKTAIKLQAFDYIEKPVDLEEIGRVIKSVVAEYRKDLQQWNVERKLREHERMLRARQLVVSLCGIGEKPEPERMVDELLHPDIRFPTTGTFVCLSIRFEAAEDGIEELSVPSIPELRQLDRRLSDLGFGCLMGAIKQESWVMLAAMPSSSSMPELRQTVEDYARECGNNGANVCIAIGGPVGDLFSLPDSYKQASSLSKRSFYFGYAHVLTFDNEPSRVYSFDPHLQEQWLRHLRNNQLDEAIRLIRQLVSELRQHPDTPVEQVKNLFYSLWIQLYQGPRKLAGLSVHENGNRLPEADALASLSTLEQYEEFLLRETESVANENSGKTGGVVSRIAHIIREQAGNQNLTINSIASQLFLTSSYVCLLFKNETGLTVNQYLTSVRMEMAKQLIARHKIHEVAKRVGYTDTKYFTRLFKKEVGWTPSEYRERLRP</sequence>
<evidence type="ECO:0000256" key="2">
    <source>
        <dbReference type="ARBA" id="ARBA00022490"/>
    </source>
</evidence>
<keyword evidence="7" id="KW-0804">Transcription</keyword>
<dbReference type="InterPro" id="IPR051552">
    <property type="entry name" value="HptR"/>
</dbReference>
<dbReference type="GO" id="GO:0005737">
    <property type="term" value="C:cytoplasm"/>
    <property type="evidence" value="ECO:0007669"/>
    <property type="project" value="UniProtKB-SubCell"/>
</dbReference>
<dbReference type="Pfam" id="PF17853">
    <property type="entry name" value="GGDEF_2"/>
    <property type="match status" value="1"/>
</dbReference>
<evidence type="ECO:0000256" key="7">
    <source>
        <dbReference type="ARBA" id="ARBA00023163"/>
    </source>
</evidence>
<dbReference type="Gene3D" id="3.40.50.2300">
    <property type="match status" value="1"/>
</dbReference>
<dbReference type="PROSITE" id="PS50110">
    <property type="entry name" value="RESPONSE_REGULATORY"/>
    <property type="match status" value="1"/>
</dbReference>
<feature type="modified residue" description="4-aspartylphosphate" evidence="8">
    <location>
        <position position="55"/>
    </location>
</feature>
<dbReference type="SMART" id="SM00342">
    <property type="entry name" value="HTH_ARAC"/>
    <property type="match status" value="1"/>
</dbReference>
<dbReference type="CDD" id="cd17536">
    <property type="entry name" value="REC_YesN-like"/>
    <property type="match status" value="1"/>
</dbReference>
<name>A0A3D9KH36_9BACL</name>
<evidence type="ECO:0000256" key="8">
    <source>
        <dbReference type="PROSITE-ProRule" id="PRU00169"/>
    </source>
</evidence>
<keyword evidence="3 8" id="KW-0597">Phosphoprotein</keyword>
<dbReference type="SUPFAM" id="SSF46689">
    <property type="entry name" value="Homeodomain-like"/>
    <property type="match status" value="1"/>
</dbReference>
<dbReference type="InterPro" id="IPR018060">
    <property type="entry name" value="HTH_AraC"/>
</dbReference>
<dbReference type="GO" id="GO:0003700">
    <property type="term" value="F:DNA-binding transcription factor activity"/>
    <property type="evidence" value="ECO:0007669"/>
    <property type="project" value="InterPro"/>
</dbReference>
<dbReference type="PRINTS" id="PR00032">
    <property type="entry name" value="HTHARAC"/>
</dbReference>
<dbReference type="Proteomes" id="UP000256977">
    <property type="component" value="Unassembled WGS sequence"/>
</dbReference>
<evidence type="ECO:0000256" key="4">
    <source>
        <dbReference type="ARBA" id="ARBA00023012"/>
    </source>
</evidence>
<dbReference type="PANTHER" id="PTHR42713">
    <property type="entry name" value="HISTIDINE KINASE-RELATED"/>
    <property type="match status" value="1"/>
</dbReference>
<evidence type="ECO:0000256" key="5">
    <source>
        <dbReference type="ARBA" id="ARBA00023015"/>
    </source>
</evidence>
<dbReference type="Gene3D" id="1.10.10.60">
    <property type="entry name" value="Homeodomain-like"/>
    <property type="match status" value="2"/>
</dbReference>
<keyword evidence="4" id="KW-0902">Two-component regulatory system</keyword>
<dbReference type="Pfam" id="PF12833">
    <property type="entry name" value="HTH_18"/>
    <property type="match status" value="1"/>
</dbReference>
<dbReference type="OrthoDB" id="9794370at2"/>
<dbReference type="SMART" id="SM00448">
    <property type="entry name" value="REC"/>
    <property type="match status" value="1"/>
</dbReference>
<feature type="domain" description="Response regulatory" evidence="10">
    <location>
        <begin position="3"/>
        <end position="120"/>
    </location>
</feature>
<gene>
    <name evidence="11" type="ORF">DFP98_104177</name>
</gene>
<dbReference type="InterPro" id="IPR041522">
    <property type="entry name" value="CdaR_GGDEF"/>
</dbReference>
<dbReference type="PROSITE" id="PS01124">
    <property type="entry name" value="HTH_ARAC_FAMILY_2"/>
    <property type="match status" value="1"/>
</dbReference>
<dbReference type="RefSeq" id="WP_116059893.1">
    <property type="nucleotide sequence ID" value="NZ_QRDZ01000004.1"/>
</dbReference>
<evidence type="ECO:0000259" key="9">
    <source>
        <dbReference type="PROSITE" id="PS01124"/>
    </source>
</evidence>
<dbReference type="InterPro" id="IPR001789">
    <property type="entry name" value="Sig_transdc_resp-reg_receiver"/>
</dbReference>
<dbReference type="GO" id="GO:0000160">
    <property type="term" value="P:phosphorelay signal transduction system"/>
    <property type="evidence" value="ECO:0007669"/>
    <property type="project" value="UniProtKB-KW"/>
</dbReference>
<comment type="caution">
    <text evidence="11">The sequence shown here is derived from an EMBL/GenBank/DDBJ whole genome shotgun (WGS) entry which is preliminary data.</text>
</comment>
<evidence type="ECO:0000256" key="3">
    <source>
        <dbReference type="ARBA" id="ARBA00022553"/>
    </source>
</evidence>
<protein>
    <submittedName>
        <fullName evidence="11">Two-component system response regulator YesN</fullName>
    </submittedName>
</protein>
<organism evidence="11 12">
    <name type="scientific">Cohnella phaseoli</name>
    <dbReference type="NCBI Taxonomy" id="456490"/>
    <lineage>
        <taxon>Bacteria</taxon>
        <taxon>Bacillati</taxon>
        <taxon>Bacillota</taxon>
        <taxon>Bacilli</taxon>
        <taxon>Bacillales</taxon>
        <taxon>Paenibacillaceae</taxon>
        <taxon>Cohnella</taxon>
    </lineage>
</organism>
<proteinExistence type="predicted"/>
<keyword evidence="12" id="KW-1185">Reference proteome</keyword>
<dbReference type="InterPro" id="IPR011006">
    <property type="entry name" value="CheY-like_superfamily"/>
</dbReference>
<comment type="subcellular location">
    <subcellularLocation>
        <location evidence="1">Cytoplasm</location>
    </subcellularLocation>
</comment>
<reference evidence="11 12" key="1">
    <citation type="submission" date="2018-07" db="EMBL/GenBank/DDBJ databases">
        <title>Genomic Encyclopedia of Type Strains, Phase III (KMG-III): the genomes of soil and plant-associated and newly described type strains.</title>
        <authorList>
            <person name="Whitman W."/>
        </authorList>
    </citation>
    <scope>NUCLEOTIDE SEQUENCE [LARGE SCALE GENOMIC DNA]</scope>
    <source>
        <strain evidence="11 12">CECT 7287</strain>
    </source>
</reference>